<reference evidence="1" key="1">
    <citation type="submission" date="2019-02" db="EMBL/GenBank/DDBJ databases">
        <authorList>
            <person name="Gruber-Vodicka R. H."/>
            <person name="Seah K. B. B."/>
        </authorList>
    </citation>
    <scope>NUCLEOTIDE SEQUENCE</scope>
    <source>
        <strain evidence="2">BECK_S1320</strain>
        <strain evidence="1">BECK_S1321</strain>
    </source>
</reference>
<organism evidence="1">
    <name type="scientific">Candidatus Kentrum sp. SD</name>
    <dbReference type="NCBI Taxonomy" id="2126332"/>
    <lineage>
        <taxon>Bacteria</taxon>
        <taxon>Pseudomonadati</taxon>
        <taxon>Pseudomonadota</taxon>
        <taxon>Gammaproteobacteria</taxon>
        <taxon>Candidatus Kentrum</taxon>
    </lineage>
</organism>
<protein>
    <submittedName>
        <fullName evidence="1">Uncharacterized protein</fullName>
    </submittedName>
</protein>
<dbReference type="EMBL" id="CAADFR010000001">
    <property type="protein sequence ID" value="VFK36329.1"/>
    <property type="molecule type" value="Genomic_DNA"/>
</dbReference>
<sequence length="95" mass="10860">MELDGIKRSFKFVRSTVTLMEPSIFAPDFVPLSEHGCYYLPYRSLLDFCFMELFEKPLFSASALVNKSCFCDCKGAQAPRIASFNFLYFQSLATN</sequence>
<evidence type="ECO:0000313" key="1">
    <source>
        <dbReference type="EMBL" id="VFK36329.1"/>
    </source>
</evidence>
<name>A0A450Y454_9GAMM</name>
<dbReference type="AlphaFoldDB" id="A0A450Y454"/>
<accession>A0A450Y454</accession>
<proteinExistence type="predicted"/>
<dbReference type="EMBL" id="CAADFU010000001">
    <property type="protein sequence ID" value="VFK38529.1"/>
    <property type="molecule type" value="Genomic_DNA"/>
</dbReference>
<evidence type="ECO:0000313" key="2">
    <source>
        <dbReference type="EMBL" id="VFK38529.1"/>
    </source>
</evidence>
<gene>
    <name evidence="2" type="ORF">BECKSD772E_GA0070983_10014</name>
    <name evidence="1" type="ORF">BECKSD772F_GA0070984_10015</name>
</gene>